<dbReference type="InterPro" id="IPR000182">
    <property type="entry name" value="GNAT_dom"/>
</dbReference>
<dbReference type="InterPro" id="IPR052523">
    <property type="entry name" value="Trichothecene_AcTrans"/>
</dbReference>
<dbReference type="Proteomes" id="UP000245956">
    <property type="component" value="Unassembled WGS sequence"/>
</dbReference>
<dbReference type="PROSITE" id="PS51186">
    <property type="entry name" value="GNAT"/>
    <property type="match status" value="1"/>
</dbReference>
<dbReference type="SUPFAM" id="SSF55729">
    <property type="entry name" value="Acyl-CoA N-acyltransferases (Nat)"/>
    <property type="match status" value="1"/>
</dbReference>
<gene>
    <name evidence="3" type="ORF">PCL_03843</name>
</gene>
<feature type="domain" description="N-acetyltransferase" evidence="2">
    <location>
        <begin position="375"/>
        <end position="528"/>
    </location>
</feature>
<dbReference type="Pfam" id="PF00583">
    <property type="entry name" value="Acetyltransf_1"/>
    <property type="match status" value="1"/>
</dbReference>
<feature type="compositionally biased region" description="Basic and acidic residues" evidence="1">
    <location>
        <begin position="56"/>
        <end position="77"/>
    </location>
</feature>
<dbReference type="PANTHER" id="PTHR42791">
    <property type="entry name" value="GNAT FAMILY ACETYLTRANSFERASE"/>
    <property type="match status" value="1"/>
</dbReference>
<dbReference type="GO" id="GO:0016747">
    <property type="term" value="F:acyltransferase activity, transferring groups other than amino-acyl groups"/>
    <property type="evidence" value="ECO:0007669"/>
    <property type="project" value="InterPro"/>
</dbReference>
<feature type="region of interest" description="Disordered" evidence="1">
    <location>
        <begin position="54"/>
        <end position="78"/>
    </location>
</feature>
<evidence type="ECO:0000256" key="1">
    <source>
        <dbReference type="SAM" id="MobiDB-lite"/>
    </source>
</evidence>
<organism evidence="3 4">
    <name type="scientific">Purpureocillium lilacinum</name>
    <name type="common">Paecilomyces lilacinus</name>
    <dbReference type="NCBI Taxonomy" id="33203"/>
    <lineage>
        <taxon>Eukaryota</taxon>
        <taxon>Fungi</taxon>
        <taxon>Dikarya</taxon>
        <taxon>Ascomycota</taxon>
        <taxon>Pezizomycotina</taxon>
        <taxon>Sordariomycetes</taxon>
        <taxon>Hypocreomycetidae</taxon>
        <taxon>Hypocreales</taxon>
        <taxon>Ophiocordycipitaceae</taxon>
        <taxon>Purpureocillium</taxon>
    </lineage>
</organism>
<feature type="region of interest" description="Disordered" evidence="1">
    <location>
        <begin position="1"/>
        <end position="21"/>
    </location>
</feature>
<dbReference type="AlphaFoldDB" id="A0A2U3EQ76"/>
<feature type="region of interest" description="Disordered" evidence="1">
    <location>
        <begin position="229"/>
        <end position="284"/>
    </location>
</feature>
<dbReference type="CDD" id="cd04301">
    <property type="entry name" value="NAT_SF"/>
    <property type="match status" value="1"/>
</dbReference>
<feature type="compositionally biased region" description="Low complexity" evidence="1">
    <location>
        <begin position="264"/>
        <end position="279"/>
    </location>
</feature>
<accession>A0A2U3EQ76</accession>
<evidence type="ECO:0000259" key="2">
    <source>
        <dbReference type="PROSITE" id="PS51186"/>
    </source>
</evidence>
<dbReference type="EMBL" id="LCWV01000001">
    <property type="protein sequence ID" value="PWI76649.1"/>
    <property type="molecule type" value="Genomic_DNA"/>
</dbReference>
<dbReference type="InterPro" id="IPR016181">
    <property type="entry name" value="Acyl_CoA_acyltransferase"/>
</dbReference>
<dbReference type="PANTHER" id="PTHR42791:SF2">
    <property type="entry name" value="N-ACETYLTRANSFERASE DOMAIN-CONTAINING PROTEIN"/>
    <property type="match status" value="1"/>
</dbReference>
<evidence type="ECO:0000313" key="4">
    <source>
        <dbReference type="Proteomes" id="UP000245956"/>
    </source>
</evidence>
<dbReference type="Gene3D" id="3.40.630.30">
    <property type="match status" value="1"/>
</dbReference>
<sequence>MLIPVSPRGSSALGGSPRIERAHATRVARAQRLGTAGDESRRVDGGMAMLDSGYEYTERQHGSPREGRGTREDDRWMDGWMTGGRVDDFIKGGEWELGPSAAGSQARGFRQASRAATRLPIAHSAGKVVPAVKKSSPDGAVLGRLSPATLRPRRLARVRGGYSRRTALEIATSAQALGCPSTTLPLSITSRFGLDSCRSCMGCLPPRQAPAREAFTVHHRHLLTRTSPLALSSEGPAGPGGGHGLTVDEARHIPGPSPANARGATSKAACAPTAAPPGEARTRGVNKRTMGIKIRPATVHDVPAVARLVLAALADESPWRAFVPRKAQARADLVEYAEAALRSLVRPAANPGHVGVCLLVLELSGADVGCRDGGPLVVAAVAWDAPAPDALVRPSRMSGVEDDTTHLFATTTANSASYDESADADAPGSVAGLVQAMSKGRAQRFLGHDPCLYLRLLATRPDYQRRGYGKVLAAKAVEFARQQHLSVCLQSAARGYILFSGLGFSDLGPVTLPADAKSGEDLMLKAMMLSQERVQRRGSWMESLFRYVSR</sequence>
<proteinExistence type="predicted"/>
<comment type="caution">
    <text evidence="3">The sequence shown here is derived from an EMBL/GenBank/DDBJ whole genome shotgun (WGS) entry which is preliminary data.</text>
</comment>
<keyword evidence="3" id="KW-0808">Transferase</keyword>
<evidence type="ECO:0000313" key="3">
    <source>
        <dbReference type="EMBL" id="PWI76649.1"/>
    </source>
</evidence>
<name>A0A2U3EQ76_PURLI</name>
<reference evidence="3 4" key="1">
    <citation type="journal article" date="2016" name="Front. Microbiol.">
        <title>Genome and transcriptome sequences reveal the specific parasitism of the nematophagous Purpureocillium lilacinum 36-1.</title>
        <authorList>
            <person name="Xie J."/>
            <person name="Li S."/>
            <person name="Mo C."/>
            <person name="Xiao X."/>
            <person name="Peng D."/>
            <person name="Wang G."/>
            <person name="Xiao Y."/>
        </authorList>
    </citation>
    <scope>NUCLEOTIDE SEQUENCE [LARGE SCALE GENOMIC DNA]</scope>
    <source>
        <strain evidence="3 4">36-1</strain>
    </source>
</reference>
<protein>
    <submittedName>
        <fullName evidence="3">GNAT family acetyltransferase</fullName>
    </submittedName>
</protein>